<evidence type="ECO:0000313" key="3">
    <source>
        <dbReference type="Proteomes" id="UP000177870"/>
    </source>
</evidence>
<gene>
    <name evidence="2" type="ORF">BJP34_17550</name>
</gene>
<keyword evidence="1" id="KW-0472">Membrane</keyword>
<accession>A0A1D8TTN5</accession>
<keyword evidence="1" id="KW-0812">Transmembrane</keyword>
<evidence type="ECO:0000313" key="2">
    <source>
        <dbReference type="EMBL" id="AOX01008.1"/>
    </source>
</evidence>
<keyword evidence="1" id="KW-1133">Transmembrane helix</keyword>
<sequence>MLLKVCRVSVGYRLLIKWWSPQTMLLILFLKVLAKYIHLEREFMDKKMIYPISDFHGQTMICNQPHKWYQI</sequence>
<evidence type="ECO:0000256" key="1">
    <source>
        <dbReference type="SAM" id="Phobius"/>
    </source>
</evidence>
<proteinExistence type="predicted"/>
<dbReference type="AlphaFoldDB" id="A0A1D8TTN5"/>
<dbReference type="KEGG" id="mpro:BJP34_17550"/>
<dbReference type="Proteomes" id="UP000177870">
    <property type="component" value="Chromosome"/>
</dbReference>
<reference evidence="3" key="1">
    <citation type="submission" date="2016-10" db="EMBL/GenBank/DDBJ databases">
        <title>Comparative genomics uncovers the prolific and rare metabolic potential of the cyanobacterial genus Moorea.</title>
        <authorList>
            <person name="Leao T."/>
            <person name="Castelao G."/>
            <person name="Korobeynikov A."/>
            <person name="Monroe E.A."/>
            <person name="Podell S."/>
            <person name="Glukhov E."/>
            <person name="Allen E."/>
            <person name="Gerwick W.H."/>
            <person name="Gerwick L."/>
        </authorList>
    </citation>
    <scope>NUCLEOTIDE SEQUENCE [LARGE SCALE GENOMIC DNA]</scope>
    <source>
        <strain evidence="3">PAL-8-15-08-1</strain>
    </source>
</reference>
<feature type="transmembrane region" description="Helical" evidence="1">
    <location>
        <begin position="18"/>
        <end position="38"/>
    </location>
</feature>
<name>A0A1D8TTN5_9CYAN</name>
<organism evidence="2 3">
    <name type="scientific">Moorena producens PAL-8-15-08-1</name>
    <dbReference type="NCBI Taxonomy" id="1458985"/>
    <lineage>
        <taxon>Bacteria</taxon>
        <taxon>Bacillati</taxon>
        <taxon>Cyanobacteriota</taxon>
        <taxon>Cyanophyceae</taxon>
        <taxon>Coleofasciculales</taxon>
        <taxon>Coleofasciculaceae</taxon>
        <taxon>Moorena</taxon>
    </lineage>
</organism>
<protein>
    <submittedName>
        <fullName evidence="2">Uncharacterized protein</fullName>
    </submittedName>
</protein>
<dbReference type="EMBL" id="CP017599">
    <property type="protein sequence ID" value="AOX01008.1"/>
    <property type="molecule type" value="Genomic_DNA"/>
</dbReference>